<dbReference type="AlphaFoldDB" id="A0A398DJZ9"/>
<dbReference type="Gene3D" id="3.10.450.50">
    <property type="match status" value="1"/>
</dbReference>
<reference evidence="1 2" key="1">
    <citation type="submission" date="2018-09" db="EMBL/GenBank/DDBJ databases">
        <title>Discovery and Ecogenomic Context for Candidatus Cryosericales, a Global Caldiserica Order Active in Thawing Permafrost.</title>
        <authorList>
            <person name="Martinez M.A."/>
            <person name="Woodcroft B.J."/>
            <person name="Ignacio Espinoza J.C."/>
            <person name="Zayed A."/>
            <person name="Singleton C.M."/>
            <person name="Boyd J."/>
            <person name="Li Y.-F."/>
            <person name="Purvine S."/>
            <person name="Maughan H."/>
            <person name="Hodgkins S.B."/>
            <person name="Anderson D."/>
            <person name="Sederholm M."/>
            <person name="Temperton B."/>
            <person name="Saleska S.R."/>
            <person name="Tyson G.W."/>
            <person name="Rich V.I."/>
        </authorList>
    </citation>
    <scope>NUCLEOTIDE SEQUENCE [LARGE SCALE GENOMIC DNA]</scope>
    <source>
        <strain evidence="1 2">SMC1</strain>
    </source>
</reference>
<name>A0A398DJZ9_9BACT</name>
<proteinExistence type="predicted"/>
<dbReference type="EMBL" id="QXIY01000043">
    <property type="protein sequence ID" value="RIE15882.1"/>
    <property type="molecule type" value="Genomic_DNA"/>
</dbReference>
<protein>
    <recommendedName>
        <fullName evidence="3">SEC-C domain-containing protein</fullName>
    </recommendedName>
</protein>
<organism evidence="1 2">
    <name type="scientific">Candidatus Cryosericum septentrionale</name>
    <dbReference type="NCBI Taxonomy" id="2290913"/>
    <lineage>
        <taxon>Bacteria</taxon>
        <taxon>Pseudomonadati</taxon>
        <taxon>Caldisericota/Cryosericota group</taxon>
        <taxon>Candidatus Cryosericota</taxon>
        <taxon>Candidatus Cryosericia</taxon>
        <taxon>Candidatus Cryosericales</taxon>
        <taxon>Candidatus Cryosericaceae</taxon>
        <taxon>Candidatus Cryosericum</taxon>
    </lineage>
</organism>
<dbReference type="Pfam" id="PF02810">
    <property type="entry name" value="SEC-C"/>
    <property type="match status" value="1"/>
</dbReference>
<dbReference type="Proteomes" id="UP000266113">
    <property type="component" value="Unassembled WGS sequence"/>
</dbReference>
<evidence type="ECO:0000313" key="2">
    <source>
        <dbReference type="Proteomes" id="UP000266113"/>
    </source>
</evidence>
<accession>A0A398DJZ9</accession>
<keyword evidence="2" id="KW-1185">Reference proteome</keyword>
<dbReference type="InterPro" id="IPR004027">
    <property type="entry name" value="SEC_C_motif"/>
</dbReference>
<dbReference type="OrthoDB" id="9816586at2"/>
<comment type="caution">
    <text evidence="1">The sequence shown here is derived from an EMBL/GenBank/DDBJ whole genome shotgun (WGS) entry which is preliminary data.</text>
</comment>
<evidence type="ECO:0000313" key="1">
    <source>
        <dbReference type="EMBL" id="RIE15882.1"/>
    </source>
</evidence>
<evidence type="ECO:0008006" key="3">
    <source>
        <dbReference type="Google" id="ProtNLM"/>
    </source>
</evidence>
<gene>
    <name evidence="1" type="ORF">SMC1_09310</name>
</gene>
<sequence>MKQSDAELREHLREQVGFILASVDAFHKGRQSEAKRMAAAIRLLVHDTRHSRSLLSQLAIKNRILFYDTAKSVTDPRLASALNLAGFVLSMGTSGPQAFWTPDLDPGPNDKDCSVRPFHSWWTRPVIKDNHGVFFSRKAIVLGVADQDGGAHVDQDLREAYWQLTRGSSIGWLMDTGHGPEEMPGLELACVRQVAHELLVTLACQAPQAYPTSEAAALYASHLIETKGGSLDIEVKGARPPLTSLPRERLDNEANLEGEARNAPCPCGSGEKYKHCHGL</sequence>
<dbReference type="SUPFAM" id="SSF103642">
    <property type="entry name" value="Sec-C motif"/>
    <property type="match status" value="1"/>
</dbReference>